<dbReference type="InterPro" id="IPR002173">
    <property type="entry name" value="Carboh/pur_kinase_PfkB_CS"/>
</dbReference>
<dbReference type="PANTHER" id="PTHR42909">
    <property type="entry name" value="ZGC:136858"/>
    <property type="match status" value="1"/>
</dbReference>
<keyword evidence="3" id="KW-0418">Kinase</keyword>
<accession>A0A6F9DPT5</accession>
<evidence type="ECO:0000256" key="7">
    <source>
        <dbReference type="ARBA" id="ARBA00023295"/>
    </source>
</evidence>
<evidence type="ECO:0000256" key="5">
    <source>
        <dbReference type="ARBA" id="ARBA00023211"/>
    </source>
</evidence>
<reference evidence="9" key="1">
    <citation type="submission" date="2020-04" db="EMBL/GenBank/DDBJ databases">
        <authorList>
            <person name="Neveu A P."/>
        </authorList>
    </citation>
    <scope>NUCLEOTIDE SEQUENCE</scope>
    <source>
        <tissue evidence="9">Whole embryo</tissue>
    </source>
</reference>
<keyword evidence="5" id="KW-0464">Manganese</keyword>
<dbReference type="InterPro" id="IPR011611">
    <property type="entry name" value="PfkB_dom"/>
</dbReference>
<dbReference type="GO" id="GO:0005737">
    <property type="term" value="C:cytoplasm"/>
    <property type="evidence" value="ECO:0007669"/>
    <property type="project" value="TreeGrafter"/>
</dbReference>
<keyword evidence="7" id="KW-0326">Glycosidase</keyword>
<evidence type="ECO:0000256" key="6">
    <source>
        <dbReference type="ARBA" id="ARBA00023239"/>
    </source>
</evidence>
<dbReference type="GO" id="GO:0046872">
    <property type="term" value="F:metal ion binding"/>
    <property type="evidence" value="ECO:0007669"/>
    <property type="project" value="UniProtKB-KW"/>
</dbReference>
<evidence type="ECO:0000313" key="9">
    <source>
        <dbReference type="EMBL" id="CAB3265462.1"/>
    </source>
</evidence>
<dbReference type="Gene3D" id="3.40.1190.20">
    <property type="match status" value="1"/>
</dbReference>
<sequence length="679" mass="73657">MQRSLIVFRKFVCYHCQPRRQFQFESNATPLCVHKNVKKALNENRPVLALESTIITHGMPYPENLKTAIDVESIAWDHDVVPATIGVINGVVHVGMDKVHIETLATSSNSIKISKRDIAVACAKQLTGGTTVSATMLIAHWCGIDIFATGGVGGVHRKGEDTMDVSADLRQLGQTPVTVVSAGVKSILDIPRTLEYLETEGVTVATFGPTTDFPAFFTKTSGCQSPTNVKSVEEAVNLVQTHKNLKMESGVLIAVPIPDEEASVGEKINKAVEKAIMECRQHNIEGNAVTPFILDQVNKLTEGASLAANIVLIQNNVNIGAQIAKGLKNKPSAKRNQQTSNHTKAKRPVVIGGCNVDIVSKCTHEIMNGGPSNPAVVTQSFGGVGRNITETLWRLQSNPLMITAVGKDSYGEMMTKHLENMTKSICSTLQNHRTGVYNAIFNKHGEVHVAVEDSAVHRKIDKDFLQNYENDIKSAGMVCVDANIAESGIEYVSSICKRHAVPLLFEPTGELIAAKGYKAAQKHFNSITYITPNISELNQIYFAETGKDAPSHEGIEGLIKMCHTLLDSVLCILVTMGGNGVLCAQNKNGNKLFHHYTLNKQPKWAWLDQPTGNVSGAGDGFAAGFMHGLLRGCTTDQSVRIGLTVAQRNLRSESAVAEAVTPNDVEISKTCWDVKELTF</sequence>
<dbReference type="AlphaFoldDB" id="A0A6F9DPT5"/>
<dbReference type="GO" id="GO:0016798">
    <property type="term" value="F:hydrolase activity, acting on glycosyl bonds"/>
    <property type="evidence" value="ECO:0007669"/>
    <property type="project" value="UniProtKB-KW"/>
</dbReference>
<keyword evidence="4" id="KW-0378">Hydrolase</keyword>
<dbReference type="SUPFAM" id="SSF110581">
    <property type="entry name" value="Indigoidine synthase A-like"/>
    <property type="match status" value="1"/>
</dbReference>
<dbReference type="GO" id="GO:0016301">
    <property type="term" value="F:kinase activity"/>
    <property type="evidence" value="ECO:0007669"/>
    <property type="project" value="UniProtKB-KW"/>
</dbReference>
<dbReference type="SUPFAM" id="SSF53613">
    <property type="entry name" value="Ribokinase-like"/>
    <property type="match status" value="1"/>
</dbReference>
<protein>
    <submittedName>
        <fullName evidence="9">Pseudouridine-metabolizing bifunctional protein C1861.05-like</fullName>
    </submittedName>
</protein>
<dbReference type="PANTHER" id="PTHR42909:SF1">
    <property type="entry name" value="CARBOHYDRATE KINASE PFKB DOMAIN-CONTAINING PROTEIN"/>
    <property type="match status" value="1"/>
</dbReference>
<keyword evidence="2" id="KW-0479">Metal-binding</keyword>
<dbReference type="PROSITE" id="PS00584">
    <property type="entry name" value="PFKB_KINASES_2"/>
    <property type="match status" value="1"/>
</dbReference>
<dbReference type="CDD" id="cd01941">
    <property type="entry name" value="YeiC_kinase_like"/>
    <property type="match status" value="1"/>
</dbReference>
<evidence type="ECO:0000256" key="3">
    <source>
        <dbReference type="ARBA" id="ARBA00022777"/>
    </source>
</evidence>
<evidence type="ECO:0000256" key="4">
    <source>
        <dbReference type="ARBA" id="ARBA00022801"/>
    </source>
</evidence>
<keyword evidence="6" id="KW-0456">Lyase</keyword>
<evidence type="ECO:0000256" key="1">
    <source>
        <dbReference type="ARBA" id="ARBA00022679"/>
    </source>
</evidence>
<dbReference type="EMBL" id="LR789600">
    <property type="protein sequence ID" value="CAB3265462.1"/>
    <property type="molecule type" value="mRNA"/>
</dbReference>
<dbReference type="Gene3D" id="3.40.1790.10">
    <property type="entry name" value="Indigoidine synthase domain"/>
    <property type="match status" value="1"/>
</dbReference>
<feature type="domain" description="Carbohydrate kinase PfkB" evidence="8">
    <location>
        <begin position="349"/>
        <end position="656"/>
    </location>
</feature>
<dbReference type="GO" id="GO:0004730">
    <property type="term" value="F:pseudouridylate synthase activity"/>
    <property type="evidence" value="ECO:0007669"/>
    <property type="project" value="InterPro"/>
</dbReference>
<dbReference type="InterPro" id="IPR022830">
    <property type="entry name" value="Indigdn_synthA-like"/>
</dbReference>
<dbReference type="Pfam" id="PF04227">
    <property type="entry name" value="Indigoidine_A"/>
    <property type="match status" value="1"/>
</dbReference>
<organism evidence="9">
    <name type="scientific">Phallusia mammillata</name>
    <dbReference type="NCBI Taxonomy" id="59560"/>
    <lineage>
        <taxon>Eukaryota</taxon>
        <taxon>Metazoa</taxon>
        <taxon>Chordata</taxon>
        <taxon>Tunicata</taxon>
        <taxon>Ascidiacea</taxon>
        <taxon>Phlebobranchia</taxon>
        <taxon>Ascidiidae</taxon>
        <taxon>Phallusia</taxon>
    </lineage>
</organism>
<dbReference type="GO" id="GO:0006753">
    <property type="term" value="P:nucleoside phosphate metabolic process"/>
    <property type="evidence" value="ECO:0007669"/>
    <property type="project" value="UniProtKB-ARBA"/>
</dbReference>
<dbReference type="HAMAP" id="MF_01876">
    <property type="entry name" value="PsiMP_glycosidase"/>
    <property type="match status" value="1"/>
</dbReference>
<dbReference type="InterPro" id="IPR029056">
    <property type="entry name" value="Ribokinase-like"/>
</dbReference>
<evidence type="ECO:0000256" key="2">
    <source>
        <dbReference type="ARBA" id="ARBA00022723"/>
    </source>
</evidence>
<keyword evidence="1" id="KW-0808">Transferase</keyword>
<name>A0A6F9DPT5_9ASCI</name>
<gene>
    <name evidence="9" type="primary">Rbks-001</name>
</gene>
<dbReference type="InterPro" id="IPR007342">
    <property type="entry name" value="PsuG"/>
</dbReference>
<evidence type="ECO:0000259" key="8">
    <source>
        <dbReference type="Pfam" id="PF00294"/>
    </source>
</evidence>
<dbReference type="Pfam" id="PF00294">
    <property type="entry name" value="PfkB"/>
    <property type="match status" value="1"/>
</dbReference>
<proteinExistence type="evidence at transcript level"/>